<dbReference type="GO" id="GO:0042761">
    <property type="term" value="P:very long-chain fatty acid biosynthetic process"/>
    <property type="evidence" value="ECO:0007669"/>
    <property type="project" value="TreeGrafter"/>
</dbReference>
<dbReference type="GO" id="GO:0009922">
    <property type="term" value="F:fatty acid elongase activity"/>
    <property type="evidence" value="ECO:0007669"/>
    <property type="project" value="UniProtKB-EC"/>
</dbReference>
<dbReference type="PANTHER" id="PTHR11157">
    <property type="entry name" value="FATTY ACID ACYL TRANSFERASE-RELATED"/>
    <property type="match status" value="1"/>
</dbReference>
<evidence type="ECO:0000313" key="11">
    <source>
        <dbReference type="EMBL" id="NXQ54274.1"/>
    </source>
</evidence>
<dbReference type="GO" id="GO:0005789">
    <property type="term" value="C:endoplasmic reticulum membrane"/>
    <property type="evidence" value="ECO:0007669"/>
    <property type="project" value="TreeGrafter"/>
</dbReference>
<feature type="transmembrane region" description="Helical" evidence="10">
    <location>
        <begin position="150"/>
        <end position="169"/>
    </location>
</feature>
<feature type="transmembrane region" description="Helical" evidence="10">
    <location>
        <begin position="125"/>
        <end position="144"/>
    </location>
</feature>
<dbReference type="GO" id="GO:0034625">
    <property type="term" value="P:fatty acid elongation, monounsaturated fatty acid"/>
    <property type="evidence" value="ECO:0007669"/>
    <property type="project" value="TreeGrafter"/>
</dbReference>
<dbReference type="AlphaFoldDB" id="A0A7L2DX56"/>
<comment type="similarity">
    <text evidence="10">Belongs to the ELO family.</text>
</comment>
<keyword evidence="3 10" id="KW-0808">Transferase</keyword>
<feature type="transmembrane region" description="Helical" evidence="10">
    <location>
        <begin position="51"/>
        <end position="70"/>
    </location>
</feature>
<gene>
    <name evidence="11" type="primary">Elovl6_0</name>
    <name evidence="11" type="ORF">ANTMIN_R06341</name>
</gene>
<comment type="catalytic activity">
    <reaction evidence="10">
        <text>a very-long-chain acyl-CoA + malonyl-CoA + H(+) = a very-long-chain 3-oxoacyl-CoA + CO2 + CoA</text>
        <dbReference type="Rhea" id="RHEA:32727"/>
        <dbReference type="ChEBI" id="CHEBI:15378"/>
        <dbReference type="ChEBI" id="CHEBI:16526"/>
        <dbReference type="ChEBI" id="CHEBI:57287"/>
        <dbReference type="ChEBI" id="CHEBI:57384"/>
        <dbReference type="ChEBI" id="CHEBI:90725"/>
        <dbReference type="ChEBI" id="CHEBI:90736"/>
        <dbReference type="EC" id="2.3.1.199"/>
    </reaction>
</comment>
<evidence type="ECO:0000256" key="6">
    <source>
        <dbReference type="ARBA" id="ARBA00022989"/>
    </source>
</evidence>
<keyword evidence="6 10" id="KW-1133">Transmembrane helix</keyword>
<feature type="transmembrane region" description="Helical" evidence="10">
    <location>
        <begin position="181"/>
        <end position="207"/>
    </location>
</feature>
<dbReference type="GO" id="GO:0030148">
    <property type="term" value="P:sphingolipid biosynthetic process"/>
    <property type="evidence" value="ECO:0007669"/>
    <property type="project" value="TreeGrafter"/>
</dbReference>
<evidence type="ECO:0000256" key="10">
    <source>
        <dbReference type="RuleBase" id="RU361115"/>
    </source>
</evidence>
<keyword evidence="9 10" id="KW-0275">Fatty acid biosynthesis</keyword>
<protein>
    <recommendedName>
        <fullName evidence="10">Elongation of very long chain fatty acids protein</fullName>
        <ecNumber evidence="10">2.3.1.199</ecNumber>
    </recommendedName>
    <alternativeName>
        <fullName evidence="10">Very-long-chain 3-oxoacyl-CoA synthase</fullName>
    </alternativeName>
</protein>
<feature type="non-terminal residue" evidence="11">
    <location>
        <position position="1"/>
    </location>
</feature>
<comment type="caution">
    <text evidence="11">The sequence shown here is derived from an EMBL/GenBank/DDBJ whole genome shotgun (WGS) entry which is preliminary data.</text>
</comment>
<evidence type="ECO:0000256" key="9">
    <source>
        <dbReference type="ARBA" id="ARBA00023160"/>
    </source>
</evidence>
<dbReference type="OrthoDB" id="10259681at2759"/>
<evidence type="ECO:0000256" key="2">
    <source>
        <dbReference type="ARBA" id="ARBA00022516"/>
    </source>
</evidence>
<evidence type="ECO:0000313" key="12">
    <source>
        <dbReference type="Proteomes" id="UP000554720"/>
    </source>
</evidence>
<dbReference type="EC" id="2.3.1.199" evidence="10"/>
<dbReference type="InterPro" id="IPR030457">
    <property type="entry name" value="ELO_CS"/>
</dbReference>
<feature type="transmembrane region" description="Helical" evidence="10">
    <location>
        <begin position="21"/>
        <end position="39"/>
    </location>
</feature>
<evidence type="ECO:0000256" key="4">
    <source>
        <dbReference type="ARBA" id="ARBA00022692"/>
    </source>
</evidence>
<dbReference type="Pfam" id="PF01151">
    <property type="entry name" value="ELO"/>
    <property type="match status" value="1"/>
</dbReference>
<evidence type="ECO:0000256" key="5">
    <source>
        <dbReference type="ARBA" id="ARBA00022832"/>
    </source>
</evidence>
<feature type="transmembrane region" description="Helical" evidence="10">
    <location>
        <begin position="219"/>
        <end position="239"/>
    </location>
</feature>
<evidence type="ECO:0000256" key="8">
    <source>
        <dbReference type="ARBA" id="ARBA00023136"/>
    </source>
</evidence>
<keyword evidence="4 10" id="KW-0812">Transmembrane</keyword>
<dbReference type="GO" id="GO:0034626">
    <property type="term" value="P:fatty acid elongation, polyunsaturated fatty acid"/>
    <property type="evidence" value="ECO:0007669"/>
    <property type="project" value="TreeGrafter"/>
</dbReference>
<dbReference type="PANTHER" id="PTHR11157:SF68">
    <property type="entry name" value="ELONGATION OF VERY LONG CHAIN FATTY ACIDS PROTEIN 3"/>
    <property type="match status" value="1"/>
</dbReference>
<dbReference type="GO" id="GO:0019367">
    <property type="term" value="P:fatty acid elongation, saturated fatty acid"/>
    <property type="evidence" value="ECO:0007669"/>
    <property type="project" value="TreeGrafter"/>
</dbReference>
<dbReference type="Proteomes" id="UP000554720">
    <property type="component" value="Unassembled WGS sequence"/>
</dbReference>
<keyword evidence="2 10" id="KW-0444">Lipid biosynthesis</keyword>
<name>A0A7L2DX56_ANTMN</name>
<keyword evidence="12" id="KW-1185">Reference proteome</keyword>
<dbReference type="PROSITE" id="PS01188">
    <property type="entry name" value="ELO"/>
    <property type="match status" value="1"/>
</dbReference>
<proteinExistence type="inferred from homology"/>
<accession>A0A7L2DX56</accession>
<keyword evidence="7 10" id="KW-0443">Lipid metabolism</keyword>
<reference evidence="11 12" key="1">
    <citation type="submission" date="2019-09" db="EMBL/GenBank/DDBJ databases">
        <title>Bird 10,000 Genomes (B10K) Project - Family phase.</title>
        <authorList>
            <person name="Zhang G."/>
        </authorList>
    </citation>
    <scope>NUCLEOTIDE SEQUENCE [LARGE SCALE GENOMIC DNA]</scope>
    <source>
        <strain evidence="11">B10K-DU-011-42</strain>
        <tissue evidence="11">Muscle</tissue>
    </source>
</reference>
<comment type="subcellular location">
    <subcellularLocation>
        <location evidence="1">Membrane</location>
        <topology evidence="1">Multi-pass membrane protein</topology>
    </subcellularLocation>
</comment>
<organism evidence="11 12">
    <name type="scientific">Anthoscopus minutus</name>
    <name type="common">Southern penduline-tit</name>
    <dbReference type="NCBI Taxonomy" id="156561"/>
    <lineage>
        <taxon>Eukaryota</taxon>
        <taxon>Metazoa</taxon>
        <taxon>Chordata</taxon>
        <taxon>Craniata</taxon>
        <taxon>Vertebrata</taxon>
        <taxon>Euteleostomi</taxon>
        <taxon>Archelosauria</taxon>
        <taxon>Archosauria</taxon>
        <taxon>Dinosauria</taxon>
        <taxon>Saurischia</taxon>
        <taxon>Theropoda</taxon>
        <taxon>Coelurosauria</taxon>
        <taxon>Aves</taxon>
        <taxon>Neognathae</taxon>
        <taxon>Neoaves</taxon>
        <taxon>Telluraves</taxon>
        <taxon>Australaves</taxon>
        <taxon>Passeriformes</taxon>
        <taxon>Paridae</taxon>
        <taxon>Anthoscopus</taxon>
    </lineage>
</organism>
<feature type="non-terminal residue" evidence="11">
    <location>
        <position position="250"/>
    </location>
</feature>
<evidence type="ECO:0000256" key="1">
    <source>
        <dbReference type="ARBA" id="ARBA00004141"/>
    </source>
</evidence>
<dbReference type="EMBL" id="VWYI01009879">
    <property type="protein sequence ID" value="NXQ54274.1"/>
    <property type="molecule type" value="Genomic_DNA"/>
</dbReference>
<keyword evidence="8 10" id="KW-0472">Membrane</keyword>
<keyword evidence="5 10" id="KW-0276">Fatty acid metabolism</keyword>
<evidence type="ECO:0000256" key="3">
    <source>
        <dbReference type="ARBA" id="ARBA00022679"/>
    </source>
</evidence>
<sequence>FEKNFNHLAAKKWMDENWQKSFIFSAVYFVLVFGIQHFMKERRPFNLRAPLVLWSFSLTVFSFIAACRVWKQMAFLLATKGFKQSVCSQSFYVHPVSKLWMYLFSLSKLVEMGDTLFIVLRKKKLIFVHWYHHLLSMIMSWYGYKIMAIGMGWNAALNLSIHSVTYLYYTVTATGIRVPRSIAMLVTTAQMVQMTGFVIMNIFIFFWMDDKLCQGTWTMLFLSSSLYTTLLALFCNFFMKSYLSSTQKLK</sequence>
<evidence type="ECO:0000256" key="7">
    <source>
        <dbReference type="ARBA" id="ARBA00023098"/>
    </source>
</evidence>
<dbReference type="InterPro" id="IPR002076">
    <property type="entry name" value="ELO_fam"/>
</dbReference>